<name>A0ACB8QBJ8_9AGAM</name>
<protein>
    <submittedName>
        <fullName evidence="1">Uncharacterized protein</fullName>
    </submittedName>
</protein>
<keyword evidence="2" id="KW-1185">Reference proteome</keyword>
<accession>A0ACB8QBJ8</accession>
<dbReference type="Proteomes" id="UP000814128">
    <property type="component" value="Unassembled WGS sequence"/>
</dbReference>
<comment type="caution">
    <text evidence="1">The sequence shown here is derived from an EMBL/GenBank/DDBJ whole genome shotgun (WGS) entry which is preliminary data.</text>
</comment>
<sequence>MAEATLHVMLKVIKVDLDDKVVECTTGGYMLTNIRSLKGKGRNVVTLSSLKIIRTFWLNPGTLGCGLPWIVQLSLIMSTMLRNQNKYQILWFPLDDPFTEQEKDVQRVVASFKIC</sequence>
<organism evidence="1 2">
    <name type="scientific">Vararia minispora EC-137</name>
    <dbReference type="NCBI Taxonomy" id="1314806"/>
    <lineage>
        <taxon>Eukaryota</taxon>
        <taxon>Fungi</taxon>
        <taxon>Dikarya</taxon>
        <taxon>Basidiomycota</taxon>
        <taxon>Agaricomycotina</taxon>
        <taxon>Agaricomycetes</taxon>
        <taxon>Russulales</taxon>
        <taxon>Lachnocladiaceae</taxon>
        <taxon>Vararia</taxon>
    </lineage>
</organism>
<dbReference type="EMBL" id="MU273708">
    <property type="protein sequence ID" value="KAI0028970.1"/>
    <property type="molecule type" value="Genomic_DNA"/>
</dbReference>
<gene>
    <name evidence="1" type="ORF">K488DRAFT_73340</name>
</gene>
<reference evidence="1" key="2">
    <citation type="journal article" date="2022" name="New Phytol.">
        <title>Evolutionary transition to the ectomycorrhizal habit in the genomes of a hyperdiverse lineage of mushroom-forming fungi.</title>
        <authorList>
            <person name="Looney B."/>
            <person name="Miyauchi S."/>
            <person name="Morin E."/>
            <person name="Drula E."/>
            <person name="Courty P.E."/>
            <person name="Kohler A."/>
            <person name="Kuo A."/>
            <person name="LaButti K."/>
            <person name="Pangilinan J."/>
            <person name="Lipzen A."/>
            <person name="Riley R."/>
            <person name="Andreopoulos W."/>
            <person name="He G."/>
            <person name="Johnson J."/>
            <person name="Nolan M."/>
            <person name="Tritt A."/>
            <person name="Barry K.W."/>
            <person name="Grigoriev I.V."/>
            <person name="Nagy L.G."/>
            <person name="Hibbett D."/>
            <person name="Henrissat B."/>
            <person name="Matheny P.B."/>
            <person name="Labbe J."/>
            <person name="Martin F.M."/>
        </authorList>
    </citation>
    <scope>NUCLEOTIDE SEQUENCE</scope>
    <source>
        <strain evidence="1">EC-137</strain>
    </source>
</reference>
<evidence type="ECO:0000313" key="1">
    <source>
        <dbReference type="EMBL" id="KAI0028970.1"/>
    </source>
</evidence>
<evidence type="ECO:0000313" key="2">
    <source>
        <dbReference type="Proteomes" id="UP000814128"/>
    </source>
</evidence>
<proteinExistence type="predicted"/>
<reference evidence="1" key="1">
    <citation type="submission" date="2021-02" db="EMBL/GenBank/DDBJ databases">
        <authorList>
            <consortium name="DOE Joint Genome Institute"/>
            <person name="Ahrendt S."/>
            <person name="Looney B.P."/>
            <person name="Miyauchi S."/>
            <person name="Morin E."/>
            <person name="Drula E."/>
            <person name="Courty P.E."/>
            <person name="Chicoki N."/>
            <person name="Fauchery L."/>
            <person name="Kohler A."/>
            <person name="Kuo A."/>
            <person name="Labutti K."/>
            <person name="Pangilinan J."/>
            <person name="Lipzen A."/>
            <person name="Riley R."/>
            <person name="Andreopoulos W."/>
            <person name="He G."/>
            <person name="Johnson J."/>
            <person name="Barry K.W."/>
            <person name="Grigoriev I.V."/>
            <person name="Nagy L."/>
            <person name="Hibbett D."/>
            <person name="Henrissat B."/>
            <person name="Matheny P.B."/>
            <person name="Labbe J."/>
            <person name="Martin F."/>
        </authorList>
    </citation>
    <scope>NUCLEOTIDE SEQUENCE</scope>
    <source>
        <strain evidence="1">EC-137</strain>
    </source>
</reference>